<feature type="region of interest" description="Disordered" evidence="1">
    <location>
        <begin position="1"/>
        <end position="21"/>
    </location>
</feature>
<feature type="region of interest" description="Disordered" evidence="1">
    <location>
        <begin position="44"/>
        <end position="87"/>
    </location>
</feature>
<dbReference type="Proteomes" id="UP001162060">
    <property type="component" value="Unassembled WGS sequence"/>
</dbReference>
<evidence type="ECO:0000313" key="3">
    <source>
        <dbReference type="Proteomes" id="UP001162060"/>
    </source>
</evidence>
<proteinExistence type="predicted"/>
<organism evidence="2 3">
    <name type="scientific">Peronospora matthiolae</name>
    <dbReference type="NCBI Taxonomy" id="2874970"/>
    <lineage>
        <taxon>Eukaryota</taxon>
        <taxon>Sar</taxon>
        <taxon>Stramenopiles</taxon>
        <taxon>Oomycota</taxon>
        <taxon>Peronosporomycetes</taxon>
        <taxon>Peronosporales</taxon>
        <taxon>Peronosporaceae</taxon>
        <taxon>Peronospora</taxon>
    </lineage>
</organism>
<accession>A0AAV1UE10</accession>
<feature type="compositionally biased region" description="Basic and acidic residues" evidence="1">
    <location>
        <begin position="44"/>
        <end position="57"/>
    </location>
</feature>
<evidence type="ECO:0000256" key="1">
    <source>
        <dbReference type="SAM" id="MobiDB-lite"/>
    </source>
</evidence>
<dbReference type="EMBL" id="CAKLBY020000190">
    <property type="protein sequence ID" value="CAK7932645.1"/>
    <property type="molecule type" value="Genomic_DNA"/>
</dbReference>
<reference evidence="2" key="1">
    <citation type="submission" date="2024-01" db="EMBL/GenBank/DDBJ databases">
        <authorList>
            <person name="Webb A."/>
        </authorList>
    </citation>
    <scope>NUCLEOTIDE SEQUENCE</scope>
    <source>
        <strain evidence="2">Pm1</strain>
    </source>
</reference>
<sequence>MLRATRKRETSERKLPNPATDFQLEQRPLAFVRHFHCCAQKAAESRARFPGRKEDGVGHLQSCGDKLNDGQQRTRRESKRPVASVDRSVRQQYSFVAR</sequence>
<feature type="compositionally biased region" description="Basic and acidic residues" evidence="1">
    <location>
        <begin position="66"/>
        <end position="75"/>
    </location>
</feature>
<dbReference type="AlphaFoldDB" id="A0AAV1UE10"/>
<protein>
    <submittedName>
        <fullName evidence="2">Uncharacterized protein</fullName>
    </submittedName>
</protein>
<evidence type="ECO:0000313" key="2">
    <source>
        <dbReference type="EMBL" id="CAK7932645.1"/>
    </source>
</evidence>
<name>A0AAV1UE10_9STRA</name>
<comment type="caution">
    <text evidence="2">The sequence shown here is derived from an EMBL/GenBank/DDBJ whole genome shotgun (WGS) entry which is preliminary data.</text>
</comment>
<gene>
    <name evidence="2" type="ORF">PM001_LOCUS17795</name>
</gene>